<dbReference type="InterPro" id="IPR033985">
    <property type="entry name" value="SusD-like_N"/>
</dbReference>
<gene>
    <name evidence="9" type="ORF">F0L74_26530</name>
</gene>
<keyword evidence="10" id="KW-1185">Reference proteome</keyword>
<evidence type="ECO:0000313" key="10">
    <source>
        <dbReference type="Proteomes" id="UP000324611"/>
    </source>
</evidence>
<feature type="domain" description="SusD-like N-terminal" evidence="8">
    <location>
        <begin position="101"/>
        <end position="245"/>
    </location>
</feature>
<feature type="domain" description="RagB/SusD" evidence="7">
    <location>
        <begin position="338"/>
        <end position="488"/>
    </location>
</feature>
<evidence type="ECO:0000313" key="9">
    <source>
        <dbReference type="EMBL" id="KAA2239751.1"/>
    </source>
</evidence>
<evidence type="ECO:0000256" key="1">
    <source>
        <dbReference type="ARBA" id="ARBA00004442"/>
    </source>
</evidence>
<accession>A0A5B2VKX9</accession>
<keyword evidence="5" id="KW-0998">Cell outer membrane</keyword>
<dbReference type="CDD" id="cd08977">
    <property type="entry name" value="SusD"/>
    <property type="match status" value="1"/>
</dbReference>
<dbReference type="AlphaFoldDB" id="A0A5B2VKX9"/>
<dbReference type="Gene3D" id="1.25.40.390">
    <property type="match status" value="1"/>
</dbReference>
<dbReference type="Pfam" id="PF14322">
    <property type="entry name" value="SusD-like_3"/>
    <property type="match status" value="1"/>
</dbReference>
<protein>
    <submittedName>
        <fullName evidence="9">RagB/SusD family nutrient uptake outer membrane protein</fullName>
    </submittedName>
</protein>
<evidence type="ECO:0000259" key="7">
    <source>
        <dbReference type="Pfam" id="PF07980"/>
    </source>
</evidence>
<sequence length="488" mass="53974">MKIMNAINIRYIKGALLLVCLCVLHSACTKLVEADAPVTSINGENVYNDNATAAAVLNSIYTAMSQKGITADGITALSLFPALSADELSLYGASTDPVYIAYYRNALTNINTGNTDFWKIIYPLVFTTNAAVEGLSAATGLTQAVKQQLSGEARFLRAFFYFYLLNLYGDVPLALSTDYSVNALLSRTPKDKVYQQIIADLKEAQSLLADTYVMADAITPYPPSSEERVRPNKWAATALLARVYLYTGDYVNAEKQATAVISNTGLYDIMPLNNTFLKESREAIWQLQPVRTGQNTQDARLFMLPDTGPNGLFPVYLGSHLLNSFEAGDQRRFGGNWIDSVNIGAATYYYPYKYKLSTTTAATILEYVMVLRLAEQYLIRAEARAQQNNIQGAGTDLDVIRHRAGLPGYNGAPEKNALLAAILHERQVELFTEWGHRWLDLKRTGMVDTRMHTITPQKGGAWKSTAQQYPIPASELQRGPNFIQNAGY</sequence>
<comment type="subcellular location">
    <subcellularLocation>
        <location evidence="1">Cell outer membrane</location>
    </subcellularLocation>
</comment>
<name>A0A5B2VKX9_9BACT</name>
<evidence type="ECO:0000256" key="5">
    <source>
        <dbReference type="ARBA" id="ARBA00023237"/>
    </source>
</evidence>
<comment type="caution">
    <text evidence="9">The sequence shown here is derived from an EMBL/GenBank/DDBJ whole genome shotgun (WGS) entry which is preliminary data.</text>
</comment>
<reference evidence="9 10" key="1">
    <citation type="submission" date="2019-09" db="EMBL/GenBank/DDBJ databases">
        <title>Chitinophaga ginsengihumi sp. nov., isolated from soil of ginseng rhizosphere.</title>
        <authorList>
            <person name="Lee J."/>
        </authorList>
    </citation>
    <scope>NUCLEOTIDE SEQUENCE [LARGE SCALE GENOMIC DNA]</scope>
    <source>
        <strain evidence="9 10">BN140078</strain>
    </source>
</reference>
<organism evidence="9 10">
    <name type="scientific">Chitinophaga agrisoli</name>
    <dbReference type="NCBI Taxonomy" id="2607653"/>
    <lineage>
        <taxon>Bacteria</taxon>
        <taxon>Pseudomonadati</taxon>
        <taxon>Bacteroidota</taxon>
        <taxon>Chitinophagia</taxon>
        <taxon>Chitinophagales</taxon>
        <taxon>Chitinophagaceae</taxon>
        <taxon>Chitinophaga</taxon>
    </lineage>
</organism>
<proteinExistence type="inferred from homology"/>
<feature type="signal peptide" evidence="6">
    <location>
        <begin position="1"/>
        <end position="26"/>
    </location>
</feature>
<evidence type="ECO:0000256" key="3">
    <source>
        <dbReference type="ARBA" id="ARBA00022729"/>
    </source>
</evidence>
<keyword evidence="4" id="KW-0472">Membrane</keyword>
<evidence type="ECO:0000259" key="8">
    <source>
        <dbReference type="Pfam" id="PF14322"/>
    </source>
</evidence>
<evidence type="ECO:0000256" key="6">
    <source>
        <dbReference type="SAM" id="SignalP"/>
    </source>
</evidence>
<dbReference type="Proteomes" id="UP000324611">
    <property type="component" value="Unassembled WGS sequence"/>
</dbReference>
<evidence type="ECO:0000256" key="2">
    <source>
        <dbReference type="ARBA" id="ARBA00006275"/>
    </source>
</evidence>
<dbReference type="SUPFAM" id="SSF48452">
    <property type="entry name" value="TPR-like"/>
    <property type="match status" value="1"/>
</dbReference>
<dbReference type="GO" id="GO:0009279">
    <property type="term" value="C:cell outer membrane"/>
    <property type="evidence" value="ECO:0007669"/>
    <property type="project" value="UniProtKB-SubCell"/>
</dbReference>
<comment type="similarity">
    <text evidence="2">Belongs to the SusD family.</text>
</comment>
<dbReference type="InterPro" id="IPR012944">
    <property type="entry name" value="SusD_RagB_dom"/>
</dbReference>
<keyword evidence="3 6" id="KW-0732">Signal</keyword>
<dbReference type="Pfam" id="PF07980">
    <property type="entry name" value="SusD_RagB"/>
    <property type="match status" value="1"/>
</dbReference>
<reference evidence="9 10" key="2">
    <citation type="submission" date="2019-09" db="EMBL/GenBank/DDBJ databases">
        <authorList>
            <person name="Jin C."/>
        </authorList>
    </citation>
    <scope>NUCLEOTIDE SEQUENCE [LARGE SCALE GENOMIC DNA]</scope>
    <source>
        <strain evidence="9 10">BN140078</strain>
    </source>
</reference>
<dbReference type="InterPro" id="IPR011990">
    <property type="entry name" value="TPR-like_helical_dom_sf"/>
</dbReference>
<evidence type="ECO:0000256" key="4">
    <source>
        <dbReference type="ARBA" id="ARBA00023136"/>
    </source>
</evidence>
<feature type="chain" id="PRO_5022665731" evidence="6">
    <location>
        <begin position="27"/>
        <end position="488"/>
    </location>
</feature>
<dbReference type="EMBL" id="VUOC01000004">
    <property type="protein sequence ID" value="KAA2239751.1"/>
    <property type="molecule type" value="Genomic_DNA"/>
</dbReference>